<organism evidence="1 2">
    <name type="scientific">Acinetobacter guerrae</name>
    <dbReference type="NCBI Taxonomy" id="1843371"/>
    <lineage>
        <taxon>Bacteria</taxon>
        <taxon>Pseudomonadati</taxon>
        <taxon>Pseudomonadota</taxon>
        <taxon>Gammaproteobacteria</taxon>
        <taxon>Moraxellales</taxon>
        <taxon>Moraxellaceae</taxon>
        <taxon>Acinetobacter</taxon>
    </lineage>
</organism>
<comment type="caution">
    <text evidence="1">The sequence shown here is derived from an EMBL/GenBank/DDBJ whole genome shotgun (WGS) entry which is preliminary data.</text>
</comment>
<protein>
    <submittedName>
        <fullName evidence="1">Uncharacterized protein</fullName>
    </submittedName>
</protein>
<name>A0A3A8EPC2_9GAMM</name>
<sequence length="64" mass="7316">MDLKAIELIETITLHKDNFEPKIFEKGTVLKVIMPTPTSLLVSDDDGFSFTVALDQEDKIWHKL</sequence>
<keyword evidence="2" id="KW-1185">Reference proteome</keyword>
<proteinExistence type="predicted"/>
<dbReference type="AlphaFoldDB" id="A0A3A8EPC2"/>
<dbReference type="EMBL" id="RAXU01000018">
    <property type="protein sequence ID" value="RKG31814.1"/>
    <property type="molecule type" value="Genomic_DNA"/>
</dbReference>
<dbReference type="RefSeq" id="WP_120370889.1">
    <property type="nucleotide sequence ID" value="NZ_RAXU01000018.1"/>
</dbReference>
<accession>A0A3A8EPC2</accession>
<evidence type="ECO:0000313" key="2">
    <source>
        <dbReference type="Proteomes" id="UP000269001"/>
    </source>
</evidence>
<gene>
    <name evidence="1" type="ORF">D7V21_12990</name>
</gene>
<evidence type="ECO:0000313" key="1">
    <source>
        <dbReference type="EMBL" id="RKG31814.1"/>
    </source>
</evidence>
<reference evidence="1 2" key="1">
    <citation type="submission" date="2018-09" db="EMBL/GenBank/DDBJ databases">
        <title>The draft genome of Acinetobacter spp. strains.</title>
        <authorList>
            <person name="Qin J."/>
            <person name="Feng Y."/>
            <person name="Zong Z."/>
        </authorList>
    </citation>
    <scope>NUCLEOTIDE SEQUENCE [LARGE SCALE GENOMIC DNA]</scope>
    <source>
        <strain evidence="1 2">WCHAc060096</strain>
    </source>
</reference>
<dbReference type="Proteomes" id="UP000269001">
    <property type="component" value="Unassembled WGS sequence"/>
</dbReference>